<dbReference type="InterPro" id="IPR050902">
    <property type="entry name" value="ABC_Transporter_SBP"/>
</dbReference>
<dbReference type="InterPro" id="IPR054828">
    <property type="entry name" value="Vit_B12_bind_prot"/>
</dbReference>
<dbReference type="NCBIfam" id="NF038402">
    <property type="entry name" value="TroA_like"/>
    <property type="match status" value="1"/>
</dbReference>
<dbReference type="EMBL" id="CP025197">
    <property type="protein sequence ID" value="AUG56617.1"/>
    <property type="molecule type" value="Genomic_DNA"/>
</dbReference>
<gene>
    <name evidence="5" type="primary">btuF</name>
    <name evidence="6" type="ORF">B9R14_07965</name>
    <name evidence="5" type="ORF">HVS_03345</name>
</gene>
<evidence type="ECO:0000259" key="4">
    <source>
        <dbReference type="PROSITE" id="PS50983"/>
    </source>
</evidence>
<dbReference type="EMBL" id="NEMB01000003">
    <property type="protein sequence ID" value="PQQ66687.1"/>
    <property type="molecule type" value="Genomic_DNA"/>
</dbReference>
<feature type="domain" description="Fe/B12 periplasmic-binding" evidence="4">
    <location>
        <begin position="61"/>
        <end position="318"/>
    </location>
</feature>
<reference evidence="6 8" key="2">
    <citation type="journal article" date="2018" name="Syst. Appl. Microbiol.">
        <title>Characterization and high-quality draft genome sequence of Herbivorax saccincola A7, an anaerobic, alkaliphilic, thermophilic, cellulolytic, and xylanolytic bacterium.</title>
        <authorList>
            <person name="Aikawa S."/>
            <person name="Baramee S."/>
            <person name="Sermsathanaswadi J."/>
            <person name="Thianheng P."/>
            <person name="Tachaapaikoon C."/>
            <person name="Shikata A."/>
            <person name="Waeonukul R."/>
            <person name="Pason P."/>
            <person name="Ratanakhanokchai K."/>
            <person name="Kosugi A."/>
        </authorList>
    </citation>
    <scope>NUCLEOTIDE SEQUENCE [LARGE SCALE GENOMIC DNA]</scope>
    <source>
        <strain evidence="6 8">A7</strain>
    </source>
</reference>
<name>A0A2K9DYL6_9FIRM</name>
<dbReference type="Gene3D" id="3.40.50.1980">
    <property type="entry name" value="Nitrogenase molybdenum iron protein domain"/>
    <property type="match status" value="2"/>
</dbReference>
<dbReference type="RefSeq" id="WP_101299185.1">
    <property type="nucleotide sequence ID" value="NZ_CP025197.1"/>
</dbReference>
<dbReference type="Proteomes" id="UP000239720">
    <property type="component" value="Unassembled WGS sequence"/>
</dbReference>
<evidence type="ECO:0000256" key="1">
    <source>
        <dbReference type="ARBA" id="ARBA00008814"/>
    </source>
</evidence>
<dbReference type="PANTHER" id="PTHR30535:SF34">
    <property type="entry name" value="MOLYBDATE-BINDING PROTEIN MOLA"/>
    <property type="match status" value="1"/>
</dbReference>
<dbReference type="PROSITE" id="PS50983">
    <property type="entry name" value="FE_B12_PBP"/>
    <property type="match status" value="1"/>
</dbReference>
<evidence type="ECO:0000313" key="6">
    <source>
        <dbReference type="EMBL" id="PQQ66687.1"/>
    </source>
</evidence>
<comment type="similarity">
    <text evidence="1">Belongs to the bacterial solute-binding protein 8 family.</text>
</comment>
<keyword evidence="2 3" id="KW-0732">Signal</keyword>
<proteinExistence type="inferred from homology"/>
<organism evidence="5 7">
    <name type="scientific">Acetivibrio saccincola</name>
    <dbReference type="NCBI Taxonomy" id="1677857"/>
    <lineage>
        <taxon>Bacteria</taxon>
        <taxon>Bacillati</taxon>
        <taxon>Bacillota</taxon>
        <taxon>Clostridia</taxon>
        <taxon>Eubacteriales</taxon>
        <taxon>Oscillospiraceae</taxon>
        <taxon>Acetivibrio</taxon>
    </lineage>
</organism>
<dbReference type="Proteomes" id="UP000233534">
    <property type="component" value="Chromosome"/>
</dbReference>
<keyword evidence="7" id="KW-1185">Reference proteome</keyword>
<dbReference type="CDD" id="cd01143">
    <property type="entry name" value="YvrC"/>
    <property type="match status" value="1"/>
</dbReference>
<dbReference type="AlphaFoldDB" id="A0A2K9DYL6"/>
<feature type="chain" id="PRO_5038225827" evidence="3">
    <location>
        <begin position="26"/>
        <end position="323"/>
    </location>
</feature>
<sequence length="323" mass="35839">MKCKIKWKRKPVLLILIVIFTIVFAAGCEADEKIPESLHDSAVTITDMMGREITLEEPVTKVIAMTPSDCEILYAIGAGEALVGRGEYCDYPPEVLELPKVRTGENTNLEEIISLKPQVVLMGTMGQTKEQVAALERAGIKVVVSQATDIEGVYSSVDMIGKLMNREEEAQNVINSMKKTFDEVSQKKVQMKGKTVYFEVSPLEYGLWTAGSGTFMNEIAEIIGLENCFADVEGWGEISEEQVLERNPDYIVTIAMYFGEGPTPEEEIAGRKGWENITAVKNRAILNLQNDELSRPVPRLAEGAKMLYDFVTSITESEESGEH</sequence>
<evidence type="ECO:0000313" key="8">
    <source>
        <dbReference type="Proteomes" id="UP000239720"/>
    </source>
</evidence>
<dbReference type="OrthoDB" id="9816357at2"/>
<accession>A0A2K9DYL6</accession>
<dbReference type="SUPFAM" id="SSF53807">
    <property type="entry name" value="Helical backbone' metal receptor"/>
    <property type="match status" value="1"/>
</dbReference>
<evidence type="ECO:0000313" key="5">
    <source>
        <dbReference type="EMBL" id="AUG56617.1"/>
    </source>
</evidence>
<dbReference type="Pfam" id="PF01497">
    <property type="entry name" value="Peripla_BP_2"/>
    <property type="match status" value="1"/>
</dbReference>
<evidence type="ECO:0000256" key="3">
    <source>
        <dbReference type="SAM" id="SignalP"/>
    </source>
</evidence>
<dbReference type="PANTHER" id="PTHR30535">
    <property type="entry name" value="VITAMIN B12-BINDING PROTEIN"/>
    <property type="match status" value="1"/>
</dbReference>
<evidence type="ECO:0000256" key="2">
    <source>
        <dbReference type="ARBA" id="ARBA00022729"/>
    </source>
</evidence>
<dbReference type="KEGG" id="hsc:HVS_03345"/>
<reference evidence="5 7" key="1">
    <citation type="submission" date="2017-12" db="EMBL/GenBank/DDBJ databases">
        <title>Complete genome sequence of Herbivorax saccincola GGR1, a novel Cellulosome-producing hydrolytic bacterium in a thermophilic biogas plant, established by Illumina and Nanopore MinION sequencing.</title>
        <authorList>
            <person name="Pechtl A."/>
            <person name="Ruckert C."/>
            <person name="Koeck D.E."/>
            <person name="Maus I."/>
            <person name="Winkler A."/>
            <person name="Kalinowski J."/>
            <person name="Puhler A."/>
            <person name="Schwarz W.W."/>
            <person name="Zverlov V.V."/>
            <person name="Schluter A."/>
            <person name="Liebl W."/>
        </authorList>
    </citation>
    <scope>NUCLEOTIDE SEQUENCE [LARGE SCALE GENOMIC DNA]</scope>
    <source>
        <strain evidence="5">GGR1</strain>
        <strain evidence="7">SR1</strain>
    </source>
</reference>
<evidence type="ECO:0000313" key="7">
    <source>
        <dbReference type="Proteomes" id="UP000233534"/>
    </source>
</evidence>
<dbReference type="PROSITE" id="PS51257">
    <property type="entry name" value="PROKAR_LIPOPROTEIN"/>
    <property type="match status" value="1"/>
</dbReference>
<protein>
    <submittedName>
        <fullName evidence="5">Vitamin B12-binding protein</fullName>
    </submittedName>
</protein>
<feature type="signal peptide" evidence="3">
    <location>
        <begin position="1"/>
        <end position="25"/>
    </location>
</feature>
<dbReference type="GO" id="GO:0071281">
    <property type="term" value="P:cellular response to iron ion"/>
    <property type="evidence" value="ECO:0007669"/>
    <property type="project" value="TreeGrafter"/>
</dbReference>
<dbReference type="InterPro" id="IPR002491">
    <property type="entry name" value="ABC_transptr_periplasmic_BD"/>
</dbReference>